<evidence type="ECO:0000313" key="4">
    <source>
        <dbReference type="Proteomes" id="UP001054821"/>
    </source>
</evidence>
<reference evidence="3 4" key="1">
    <citation type="journal article" date="2022" name="G3 (Bethesda)">
        <title>Whole-genome sequence and methylome profiling of the almond [Prunus dulcis (Mill.) D.A. Webb] cultivar 'Nonpareil'.</title>
        <authorList>
            <person name="D'Amico-Willman K.M."/>
            <person name="Ouma W.Z."/>
            <person name="Meulia T."/>
            <person name="Sideli G.M."/>
            <person name="Gradziel T.M."/>
            <person name="Fresnedo-Ramirez J."/>
        </authorList>
    </citation>
    <scope>NUCLEOTIDE SEQUENCE [LARGE SCALE GENOMIC DNA]</scope>
    <source>
        <strain evidence="3">Clone GOH B32 T37-40</strain>
    </source>
</reference>
<organism evidence="3 4">
    <name type="scientific">Prunus dulcis</name>
    <name type="common">Almond</name>
    <name type="synonym">Amygdalus dulcis</name>
    <dbReference type="NCBI Taxonomy" id="3755"/>
    <lineage>
        <taxon>Eukaryota</taxon>
        <taxon>Viridiplantae</taxon>
        <taxon>Streptophyta</taxon>
        <taxon>Embryophyta</taxon>
        <taxon>Tracheophyta</taxon>
        <taxon>Spermatophyta</taxon>
        <taxon>Magnoliopsida</taxon>
        <taxon>eudicotyledons</taxon>
        <taxon>Gunneridae</taxon>
        <taxon>Pentapetalae</taxon>
        <taxon>rosids</taxon>
        <taxon>fabids</taxon>
        <taxon>Rosales</taxon>
        <taxon>Rosaceae</taxon>
        <taxon>Amygdaloideae</taxon>
        <taxon>Amygdaleae</taxon>
        <taxon>Prunus</taxon>
    </lineage>
</organism>
<accession>A0AAD4WGF9</accession>
<dbReference type="SUPFAM" id="SSF54211">
    <property type="entry name" value="Ribosomal protein S5 domain 2-like"/>
    <property type="match status" value="1"/>
</dbReference>
<dbReference type="GO" id="GO:0051082">
    <property type="term" value="F:unfolded protein binding"/>
    <property type="evidence" value="ECO:0007669"/>
    <property type="project" value="InterPro"/>
</dbReference>
<evidence type="ECO:0000313" key="3">
    <source>
        <dbReference type="EMBL" id="KAI5343070.1"/>
    </source>
</evidence>
<dbReference type="Pfam" id="PF00183">
    <property type="entry name" value="HSP90"/>
    <property type="match status" value="1"/>
</dbReference>
<dbReference type="PANTHER" id="PTHR11528">
    <property type="entry name" value="HEAT SHOCK PROTEIN 90 FAMILY MEMBER"/>
    <property type="match status" value="1"/>
</dbReference>
<evidence type="ECO:0000256" key="2">
    <source>
        <dbReference type="ARBA" id="ARBA00023186"/>
    </source>
</evidence>
<dbReference type="FunFam" id="3.40.50.11260:FF:000027">
    <property type="entry name" value="Os09g0474300 protein"/>
    <property type="match status" value="1"/>
</dbReference>
<keyword evidence="4" id="KW-1185">Reference proteome</keyword>
<dbReference type="GO" id="GO:0005524">
    <property type="term" value="F:ATP binding"/>
    <property type="evidence" value="ECO:0007669"/>
    <property type="project" value="InterPro"/>
</dbReference>
<evidence type="ECO:0000256" key="1">
    <source>
        <dbReference type="ARBA" id="ARBA00008239"/>
    </source>
</evidence>
<keyword evidence="2" id="KW-0143">Chaperone</keyword>
<dbReference type="EMBL" id="JAJFAZ020000002">
    <property type="protein sequence ID" value="KAI5343070.1"/>
    <property type="molecule type" value="Genomic_DNA"/>
</dbReference>
<dbReference type="Gene3D" id="3.40.50.11260">
    <property type="match status" value="1"/>
</dbReference>
<comment type="similarity">
    <text evidence="1">Belongs to the heat shock protein 90 family.</text>
</comment>
<dbReference type="InterPro" id="IPR001404">
    <property type="entry name" value="Hsp90_fam"/>
</dbReference>
<proteinExistence type="inferred from homology"/>
<dbReference type="GO" id="GO:0016887">
    <property type="term" value="F:ATP hydrolysis activity"/>
    <property type="evidence" value="ECO:0007669"/>
    <property type="project" value="InterPro"/>
</dbReference>
<dbReference type="Proteomes" id="UP001054821">
    <property type="component" value="Chromosome 2"/>
</dbReference>
<gene>
    <name evidence="3" type="ORF">L3X38_010946</name>
</gene>
<comment type="caution">
    <text evidence="3">The sequence shown here is derived from an EMBL/GenBank/DDBJ whole genome shotgun (WGS) entry which is preliminary data.</text>
</comment>
<sequence>MIFLLMFLKRLFKKVELIMRKRLIRKTFDMIQENYNKLLENFGRFLKLGCIEDSGNHKSITPLLLFYCSKSEEELISLDDYVENMPENQKAIYYLAAESLKNAKSAPFLEKLVQKDVEVQEEIANKWRKLNPKEKATYGSALEGSSGQVNDSVNEMGFITRCSSDRFHRTVEKLSNEKRLAINAIGFGNVSSLSCTRLHRQLCQFLIQRFNLDTSFIELHDNVFGISAVEFGRVMGLKNISEDVELDWPVEDEKVKQLVKSFGGNGKRVLVRGLAEQFEKCENANEDFKVRFVMFALGTVFCPTYSPSVTGNYLTFLTIPGKIETKNWADGGFNFLCEGVRSFKAKKVTYVNGSLLFLQLFYFDSIVHGGVYVDKSLDPIVSWDNNSVWKMIKWVRKQGGFHSPTIWVVSKHRPTNEVSGVKLERIFQEVSISLASLI</sequence>
<dbReference type="InterPro" id="IPR020568">
    <property type="entry name" value="Ribosomal_Su5_D2-typ_SF"/>
</dbReference>
<dbReference type="GO" id="GO:0140662">
    <property type="term" value="F:ATP-dependent protein folding chaperone"/>
    <property type="evidence" value="ECO:0007669"/>
    <property type="project" value="InterPro"/>
</dbReference>
<name>A0AAD4WGF9_PRUDU</name>
<dbReference type="AlphaFoldDB" id="A0AAD4WGF9"/>
<protein>
    <submittedName>
        <fullName evidence="3">Uncharacterized protein</fullName>
    </submittedName>
</protein>